<reference evidence="2 3" key="1">
    <citation type="journal article" date="2012" name="J. Bacteriol.">
        <title>Genome Sequence of the Filamentous Bacterium Fibrisoma limi BUZ 3T.</title>
        <authorList>
            <person name="Filippini M."/>
            <person name="Qi W."/>
            <person name="Jaenicke S."/>
            <person name="Goesmann A."/>
            <person name="Smits T.H."/>
            <person name="Bagheri H.C."/>
        </authorList>
    </citation>
    <scope>NUCLEOTIDE SEQUENCE [LARGE SCALE GENOMIC DNA]</scope>
    <source>
        <strain evidence="3">BUZ 3T</strain>
    </source>
</reference>
<gene>
    <name evidence="2" type="ORF">BN8_04993</name>
</gene>
<dbReference type="Proteomes" id="UP000009309">
    <property type="component" value="Unassembled WGS sequence"/>
</dbReference>
<dbReference type="STRING" id="1185876.BN8_04993"/>
<evidence type="ECO:0000313" key="3">
    <source>
        <dbReference type="Proteomes" id="UP000009309"/>
    </source>
</evidence>
<evidence type="ECO:0000256" key="1">
    <source>
        <dbReference type="SAM" id="Phobius"/>
    </source>
</evidence>
<proteinExistence type="predicted"/>
<feature type="transmembrane region" description="Helical" evidence="1">
    <location>
        <begin position="7"/>
        <end position="25"/>
    </location>
</feature>
<keyword evidence="1" id="KW-0472">Membrane</keyword>
<dbReference type="EMBL" id="CAIT01000009">
    <property type="protein sequence ID" value="CCH55713.1"/>
    <property type="molecule type" value="Genomic_DNA"/>
</dbReference>
<organism evidence="2 3">
    <name type="scientific">Fibrisoma limi BUZ 3</name>
    <dbReference type="NCBI Taxonomy" id="1185876"/>
    <lineage>
        <taxon>Bacteria</taxon>
        <taxon>Pseudomonadati</taxon>
        <taxon>Bacteroidota</taxon>
        <taxon>Cytophagia</taxon>
        <taxon>Cytophagales</taxon>
        <taxon>Spirosomataceae</taxon>
        <taxon>Fibrisoma</taxon>
    </lineage>
</organism>
<keyword evidence="3" id="KW-1185">Reference proteome</keyword>
<sequence>MPARYGFFAMVLSVVYVFGLISPGMDSPGRLTGTLDSLYGF</sequence>
<comment type="caution">
    <text evidence="2">The sequence shown here is derived from an EMBL/GenBank/DDBJ whole genome shotgun (WGS) entry which is preliminary data.</text>
</comment>
<accession>I2GP85</accession>
<keyword evidence="1" id="KW-1133">Transmembrane helix</keyword>
<keyword evidence="1" id="KW-0812">Transmembrane</keyword>
<dbReference type="AlphaFoldDB" id="I2GP85"/>
<protein>
    <submittedName>
        <fullName evidence="2">Uncharacterized protein</fullName>
    </submittedName>
</protein>
<evidence type="ECO:0000313" key="2">
    <source>
        <dbReference type="EMBL" id="CCH55713.1"/>
    </source>
</evidence>
<name>I2GP85_9BACT</name>